<evidence type="ECO:0000313" key="2">
    <source>
        <dbReference type="Proteomes" id="UP001334501"/>
    </source>
</evidence>
<dbReference type="RefSeq" id="WP_413840177.1">
    <property type="nucleotide sequence ID" value="NZ_JAXGFO010000005.1"/>
</dbReference>
<keyword evidence="2" id="KW-1185">Reference proteome</keyword>
<proteinExistence type="predicted"/>
<sequence>MPGIVDQLGAEPYWSDVPSIATACQAPKVYPGGLVRSQANALDRAKAVARFRTGEVSGILFAYPSQGMEESVTGIAVALVEYPSNGVPGRVYKASELLNDEGWGHLTKSRFLGNGIERCTQEIAYVTYADNGDILGELAVPNRSPPYCEQIVQFPR</sequence>
<protein>
    <submittedName>
        <fullName evidence="1">Uncharacterized protein</fullName>
    </submittedName>
</protein>
<comment type="caution">
    <text evidence="1">The sequence shown here is derived from an EMBL/GenBank/DDBJ whole genome shotgun (WGS) entry which is preliminary data.</text>
</comment>
<name>A0ABU7YNL3_9GAMM</name>
<dbReference type="EMBL" id="JAXGFO010000005">
    <property type="protein sequence ID" value="MEG3156678.1"/>
    <property type="molecule type" value="Genomic_DNA"/>
</dbReference>
<gene>
    <name evidence="1" type="ORF">SNE33_01950</name>
</gene>
<reference evidence="1 2" key="1">
    <citation type="journal article" date="2017" name="Curr. Microbiol.">
        <title>Lysobacter zhanggongensis sp. nov. Isolated from a Pit Mud.</title>
        <authorList>
            <person name="Zhang X.F."/>
            <person name="Wang H.H."/>
            <person name="Sun X.Y."/>
            <person name="Pan C.M."/>
        </authorList>
    </citation>
    <scope>NUCLEOTIDE SEQUENCE [LARGE SCALE GENOMIC DNA]</scope>
    <source>
        <strain evidence="1 2">ZGLJ7-1</strain>
    </source>
</reference>
<accession>A0ABU7YNL3</accession>
<evidence type="ECO:0000313" key="1">
    <source>
        <dbReference type="EMBL" id="MEG3156678.1"/>
    </source>
</evidence>
<organism evidence="1 2">
    <name type="scientific">Lysobacter zhanggongensis</name>
    <dbReference type="NCBI Taxonomy" id="1774951"/>
    <lineage>
        <taxon>Bacteria</taxon>
        <taxon>Pseudomonadati</taxon>
        <taxon>Pseudomonadota</taxon>
        <taxon>Gammaproteobacteria</taxon>
        <taxon>Lysobacterales</taxon>
        <taxon>Lysobacteraceae</taxon>
        <taxon>Lysobacter</taxon>
    </lineage>
</organism>
<dbReference type="Proteomes" id="UP001334501">
    <property type="component" value="Unassembled WGS sequence"/>
</dbReference>